<gene>
    <name evidence="2" type="ORF">EDC44_12811</name>
</gene>
<dbReference type="EMBL" id="SLYB01000028">
    <property type="protein sequence ID" value="TCP92058.1"/>
    <property type="molecule type" value="Genomic_DNA"/>
</dbReference>
<dbReference type="Proteomes" id="UP000295763">
    <property type="component" value="Unassembled WGS sequence"/>
</dbReference>
<name>A0A4R2T4S0_9PAST</name>
<dbReference type="InterPro" id="IPR037883">
    <property type="entry name" value="Knr4/Smi1-like_sf"/>
</dbReference>
<feature type="domain" description="Knr4/Smi1-like" evidence="1">
    <location>
        <begin position="16"/>
        <end position="112"/>
    </location>
</feature>
<dbReference type="InterPro" id="IPR018958">
    <property type="entry name" value="Knr4/Smi1-like_dom"/>
</dbReference>
<comment type="caution">
    <text evidence="2">The sequence shown here is derived from an EMBL/GenBank/DDBJ whole genome shotgun (WGS) entry which is preliminary data.</text>
</comment>
<proteinExistence type="predicted"/>
<reference evidence="2 3" key="1">
    <citation type="submission" date="2019-03" db="EMBL/GenBank/DDBJ databases">
        <title>Genomic Encyclopedia of Type Strains, Phase IV (KMG-IV): sequencing the most valuable type-strain genomes for metagenomic binning, comparative biology and taxonomic classification.</title>
        <authorList>
            <person name="Goeker M."/>
        </authorList>
    </citation>
    <scope>NUCLEOTIDE SEQUENCE [LARGE SCALE GENOMIC DNA]</scope>
    <source>
        <strain evidence="2 3">DSM 28404</strain>
    </source>
</reference>
<organism evidence="2 3">
    <name type="scientific">Cricetibacter osteomyelitidis</name>
    <dbReference type="NCBI Taxonomy" id="1521931"/>
    <lineage>
        <taxon>Bacteria</taxon>
        <taxon>Pseudomonadati</taxon>
        <taxon>Pseudomonadota</taxon>
        <taxon>Gammaproteobacteria</taxon>
        <taxon>Pasteurellales</taxon>
        <taxon>Pasteurellaceae</taxon>
        <taxon>Cricetibacter</taxon>
    </lineage>
</organism>
<sequence length="120" mass="14342">MRNSFTPYSNKILPKGFSFPKEYIELSKNLSYVNSIQYFNWWFEDYREDIEQHISILQKLTGKENLISFARDLDWAACFDLTDHSGDPKVYVYDLGNRENHYVVNNFDEWLQGEINKAKE</sequence>
<evidence type="ECO:0000259" key="1">
    <source>
        <dbReference type="Pfam" id="PF09346"/>
    </source>
</evidence>
<evidence type="ECO:0000313" key="3">
    <source>
        <dbReference type="Proteomes" id="UP000295763"/>
    </source>
</evidence>
<dbReference type="Gene3D" id="3.40.1580.10">
    <property type="entry name" value="SMI1/KNR4-like"/>
    <property type="match status" value="1"/>
</dbReference>
<dbReference type="OrthoDB" id="5690754at2"/>
<dbReference type="AlphaFoldDB" id="A0A4R2T4S0"/>
<keyword evidence="3" id="KW-1185">Reference proteome</keyword>
<protein>
    <submittedName>
        <fullName evidence="2">SUKH superfamily protein</fullName>
    </submittedName>
</protein>
<evidence type="ECO:0000313" key="2">
    <source>
        <dbReference type="EMBL" id="TCP92058.1"/>
    </source>
</evidence>
<dbReference type="Pfam" id="PF09346">
    <property type="entry name" value="SMI1_KNR4"/>
    <property type="match status" value="1"/>
</dbReference>
<dbReference type="RefSeq" id="WP_131978592.1">
    <property type="nucleotide sequence ID" value="NZ_SLYB01000028.1"/>
</dbReference>
<accession>A0A4R2T4S0</accession>
<dbReference type="SUPFAM" id="SSF160631">
    <property type="entry name" value="SMI1/KNR4-like"/>
    <property type="match status" value="1"/>
</dbReference>